<evidence type="ECO:0000256" key="4">
    <source>
        <dbReference type="PROSITE-ProRule" id="PRU00409"/>
    </source>
</evidence>
<comment type="caution">
    <text evidence="6">The sequence shown here is derived from an EMBL/GenBank/DDBJ whole genome shotgun (WGS) entry which is preliminary data.</text>
</comment>
<dbReference type="Gene3D" id="3.30.470.20">
    <property type="entry name" value="ATP-grasp fold, B domain"/>
    <property type="match status" value="1"/>
</dbReference>
<dbReference type="PROSITE" id="PS50975">
    <property type="entry name" value="ATP_GRASP"/>
    <property type="match status" value="1"/>
</dbReference>
<proteinExistence type="predicted"/>
<evidence type="ECO:0000313" key="7">
    <source>
        <dbReference type="Proteomes" id="UP001156690"/>
    </source>
</evidence>
<dbReference type="InterPro" id="IPR011761">
    <property type="entry name" value="ATP-grasp"/>
</dbReference>
<keyword evidence="3 4" id="KW-0067">ATP-binding</keyword>
<dbReference type="RefSeq" id="WP_185829891.1">
    <property type="nucleotide sequence ID" value="NZ_AP025144.1"/>
</dbReference>
<dbReference type="PANTHER" id="PTHR43585">
    <property type="entry name" value="FUMIPYRROLE BIOSYNTHESIS PROTEIN C"/>
    <property type="match status" value="1"/>
</dbReference>
<organism evidence="6 7">
    <name type="scientific">Vibrio penaeicida</name>
    <dbReference type="NCBI Taxonomy" id="104609"/>
    <lineage>
        <taxon>Bacteria</taxon>
        <taxon>Pseudomonadati</taxon>
        <taxon>Pseudomonadota</taxon>
        <taxon>Gammaproteobacteria</taxon>
        <taxon>Vibrionales</taxon>
        <taxon>Vibrionaceae</taxon>
        <taxon>Vibrio</taxon>
    </lineage>
</organism>
<keyword evidence="2 4" id="KW-0547">Nucleotide-binding</keyword>
<evidence type="ECO:0000256" key="1">
    <source>
        <dbReference type="ARBA" id="ARBA00022598"/>
    </source>
</evidence>
<dbReference type="PANTHER" id="PTHR43585:SF2">
    <property type="entry name" value="ATP-GRASP ENZYME FSQD"/>
    <property type="match status" value="1"/>
</dbReference>
<dbReference type="GO" id="GO:0046872">
    <property type="term" value="F:metal ion binding"/>
    <property type="evidence" value="ECO:0007669"/>
    <property type="project" value="InterPro"/>
</dbReference>
<gene>
    <name evidence="6" type="ORF">GCM10007932_24050</name>
</gene>
<evidence type="ECO:0000313" key="6">
    <source>
        <dbReference type="EMBL" id="GLQ73045.1"/>
    </source>
</evidence>
<dbReference type="GO" id="GO:0016874">
    <property type="term" value="F:ligase activity"/>
    <property type="evidence" value="ECO:0007669"/>
    <property type="project" value="UniProtKB-KW"/>
</dbReference>
<evidence type="ECO:0000259" key="5">
    <source>
        <dbReference type="PROSITE" id="PS50975"/>
    </source>
</evidence>
<dbReference type="NCBIfam" id="NF005543">
    <property type="entry name" value="PRK07206.1"/>
    <property type="match status" value="1"/>
</dbReference>
<protein>
    <recommendedName>
        <fullName evidence="5">ATP-grasp domain-containing protein</fullName>
    </recommendedName>
</protein>
<feature type="domain" description="ATP-grasp" evidence="5">
    <location>
        <begin position="113"/>
        <end position="312"/>
    </location>
</feature>
<evidence type="ECO:0000256" key="3">
    <source>
        <dbReference type="ARBA" id="ARBA00022840"/>
    </source>
</evidence>
<dbReference type="InterPro" id="IPR052032">
    <property type="entry name" value="ATP-dep_AA_Ligase"/>
</dbReference>
<name>A0AAV5NR00_9VIBR</name>
<dbReference type="GO" id="GO:0005524">
    <property type="term" value="F:ATP binding"/>
    <property type="evidence" value="ECO:0007669"/>
    <property type="project" value="UniProtKB-UniRule"/>
</dbReference>
<dbReference type="SUPFAM" id="SSF56059">
    <property type="entry name" value="Glutathione synthetase ATP-binding domain-like"/>
    <property type="match status" value="1"/>
</dbReference>
<keyword evidence="7" id="KW-1185">Reference proteome</keyword>
<dbReference type="Proteomes" id="UP001156690">
    <property type="component" value="Unassembled WGS sequence"/>
</dbReference>
<reference evidence="7" key="1">
    <citation type="journal article" date="2019" name="Int. J. Syst. Evol. Microbiol.">
        <title>The Global Catalogue of Microorganisms (GCM) 10K type strain sequencing project: providing services to taxonomists for standard genome sequencing and annotation.</title>
        <authorList>
            <consortium name="The Broad Institute Genomics Platform"/>
            <consortium name="The Broad Institute Genome Sequencing Center for Infectious Disease"/>
            <person name="Wu L."/>
            <person name="Ma J."/>
        </authorList>
    </citation>
    <scope>NUCLEOTIDE SEQUENCE [LARGE SCALE GENOMIC DNA]</scope>
    <source>
        <strain evidence="7">NBRC 15640</strain>
    </source>
</reference>
<keyword evidence="1" id="KW-0436">Ligase</keyword>
<accession>A0AAV5NR00</accession>
<dbReference type="EMBL" id="BSNX01000028">
    <property type="protein sequence ID" value="GLQ73045.1"/>
    <property type="molecule type" value="Genomic_DNA"/>
</dbReference>
<dbReference type="AlphaFoldDB" id="A0AAV5NR00"/>
<sequence length="417" mass="46368">MNKDYVVIVDPYSSACLLPRDFNAAGFDCIAVHSQKTIPSNYAGSFHAQDFVAETVFNDVELCAHFLKEYAPVAVLAGAESGVQKADLLTHHLALSSNDFALSLARRDKFEMQEAIAKQGIRAIKQLKTSQFDEIEPWLKSNNIQEFIIKPLASAGSEGVSKCSNLDEARKAFDSILHSEDMFMQLNQAVLVQEFIHGSEYVVDTVSCDGKSFVTNLCRYHKCQANGSDVVYREMEFLHPEDESLQEIIEYNQGVLDALGITVGPAHSEIMLSPDGPVLIEVGARIHGGYTPRTVQNFSSVSQLDLTVDAFTNHSRFRERTSQPPTFHKKALVQFFISTEEGKVEDVNGKEQLSKLDSYFDSVWGIAPQSKVSKTVDLFTSPGWVVLMNESANALNRDKQAAIDLEENHELYRLSSV</sequence>
<dbReference type="Pfam" id="PF13535">
    <property type="entry name" value="ATP-grasp_4"/>
    <property type="match status" value="1"/>
</dbReference>
<evidence type="ECO:0000256" key="2">
    <source>
        <dbReference type="ARBA" id="ARBA00022741"/>
    </source>
</evidence>